<feature type="transmembrane region" description="Helical" evidence="1">
    <location>
        <begin position="132"/>
        <end position="153"/>
    </location>
</feature>
<dbReference type="EMBL" id="DS268132">
    <property type="protein sequence ID" value="KMU73947.1"/>
    <property type="molecule type" value="Genomic_DNA"/>
</dbReference>
<gene>
    <name evidence="2" type="ORF">CISG_03925</name>
</gene>
<keyword evidence="1" id="KW-0812">Transmembrane</keyword>
<reference evidence="3" key="1">
    <citation type="journal article" date="2010" name="Genome Res.">
        <title>Population genomic sequencing of Coccidioides fungi reveals recent hybridization and transposon control.</title>
        <authorList>
            <person name="Neafsey D.E."/>
            <person name="Barker B.M."/>
            <person name="Sharpton T.J."/>
            <person name="Stajich J.E."/>
            <person name="Park D.J."/>
            <person name="Whiston E."/>
            <person name="Hung C.-Y."/>
            <person name="McMahan C."/>
            <person name="White J."/>
            <person name="Sykes S."/>
            <person name="Heiman D."/>
            <person name="Young S."/>
            <person name="Zeng Q."/>
            <person name="Abouelleil A."/>
            <person name="Aftuck L."/>
            <person name="Bessette D."/>
            <person name="Brown A."/>
            <person name="FitzGerald M."/>
            <person name="Lui A."/>
            <person name="Macdonald J.P."/>
            <person name="Priest M."/>
            <person name="Orbach M.J."/>
            <person name="Galgiani J.N."/>
            <person name="Kirkland T.N."/>
            <person name="Cole G.T."/>
            <person name="Birren B.W."/>
            <person name="Henn M.R."/>
            <person name="Taylor J.W."/>
            <person name="Rounsley S.D."/>
        </authorList>
    </citation>
    <scope>NUCLEOTIDE SEQUENCE [LARGE SCALE GENOMIC DNA]</scope>
    <source>
        <strain evidence="3">RMSCC 3703</strain>
    </source>
</reference>
<dbReference type="AlphaFoldDB" id="A0A0J8TJP0"/>
<dbReference type="Proteomes" id="UP000054559">
    <property type="component" value="Unassembled WGS sequence"/>
</dbReference>
<evidence type="ECO:0000313" key="2">
    <source>
        <dbReference type="EMBL" id="KMU73947.1"/>
    </source>
</evidence>
<dbReference type="STRING" id="454286.A0A0J8TJP0"/>
<dbReference type="OrthoDB" id="2117453at2759"/>
<evidence type="ECO:0000256" key="1">
    <source>
        <dbReference type="SAM" id="Phobius"/>
    </source>
</evidence>
<proteinExistence type="predicted"/>
<evidence type="ECO:0000313" key="3">
    <source>
        <dbReference type="Proteomes" id="UP000054559"/>
    </source>
</evidence>
<organism evidence="2 3">
    <name type="scientific">Coccidioides immitis RMSCC 3703</name>
    <dbReference type="NCBI Taxonomy" id="454286"/>
    <lineage>
        <taxon>Eukaryota</taxon>
        <taxon>Fungi</taxon>
        <taxon>Dikarya</taxon>
        <taxon>Ascomycota</taxon>
        <taxon>Pezizomycotina</taxon>
        <taxon>Eurotiomycetes</taxon>
        <taxon>Eurotiomycetidae</taxon>
        <taxon>Onygenales</taxon>
        <taxon>Onygenaceae</taxon>
        <taxon>Coccidioides</taxon>
    </lineage>
</organism>
<protein>
    <submittedName>
        <fullName evidence="2">Uncharacterized protein</fullName>
    </submittedName>
</protein>
<feature type="transmembrane region" description="Helical" evidence="1">
    <location>
        <begin position="104"/>
        <end position="126"/>
    </location>
</feature>
<accession>A0A0J8TJP0</accession>
<keyword evidence="1" id="KW-1133">Transmembrane helix</keyword>
<name>A0A0J8TJP0_COCIT</name>
<sequence>MKGLIFFYSEFSLIYLRPPPLLCAGGSYLQHYWHISGSVILKHSSDHHKDNIYCYFSPISHPRKQLTRSTRKSHIPYLKEYSSISTTPKPILPLQDMERNPISLAIRGVQALFGIIVLGLTAYMLPKGPWSLQLPALCGLWTAFIVFLHAGFLGTHPVPDPRIPFADNWR</sequence>
<keyword evidence="1" id="KW-0472">Membrane</keyword>